<evidence type="ECO:0000313" key="7">
    <source>
        <dbReference type="EMBL" id="EGR29136.1"/>
    </source>
</evidence>
<dbReference type="InParanoid" id="G0R076"/>
<keyword evidence="5 6" id="KW-0472">Membrane</keyword>
<evidence type="ECO:0000313" key="8">
    <source>
        <dbReference type="Proteomes" id="UP000008983"/>
    </source>
</evidence>
<dbReference type="eggNOG" id="KOG2504">
    <property type="taxonomic scope" value="Eukaryota"/>
</dbReference>
<dbReference type="OrthoDB" id="289951at2759"/>
<keyword evidence="8" id="KW-1185">Reference proteome</keyword>
<accession>G0R076</accession>
<feature type="transmembrane region" description="Helical" evidence="6">
    <location>
        <begin position="422"/>
        <end position="441"/>
    </location>
</feature>
<feature type="transmembrane region" description="Helical" evidence="6">
    <location>
        <begin position="358"/>
        <end position="383"/>
    </location>
</feature>
<feature type="transmembrane region" description="Helical" evidence="6">
    <location>
        <begin position="301"/>
        <end position="321"/>
    </location>
</feature>
<keyword evidence="2" id="KW-0813">Transport</keyword>
<evidence type="ECO:0000256" key="6">
    <source>
        <dbReference type="SAM" id="Phobius"/>
    </source>
</evidence>
<evidence type="ECO:0000256" key="4">
    <source>
        <dbReference type="ARBA" id="ARBA00022989"/>
    </source>
</evidence>
<dbReference type="OMA" id="FEKGYHY"/>
<dbReference type="GO" id="GO:0016491">
    <property type="term" value="F:oxidoreductase activity"/>
    <property type="evidence" value="ECO:0007669"/>
    <property type="project" value="UniProtKB-KW"/>
</dbReference>
<dbReference type="EMBL" id="GL984181">
    <property type="protein sequence ID" value="EGR29136.1"/>
    <property type="molecule type" value="Genomic_DNA"/>
</dbReference>
<dbReference type="SUPFAM" id="SSF103473">
    <property type="entry name" value="MFS general substrate transporter"/>
    <property type="match status" value="2"/>
</dbReference>
<dbReference type="PANTHER" id="PTHR43385:SF1">
    <property type="entry name" value="RIBOFLAVIN TRANSPORTER RIBJ"/>
    <property type="match status" value="1"/>
</dbReference>
<keyword evidence="4 6" id="KW-1133">Transmembrane helix</keyword>
<evidence type="ECO:0000256" key="3">
    <source>
        <dbReference type="ARBA" id="ARBA00022692"/>
    </source>
</evidence>
<dbReference type="RefSeq" id="XP_004030372.1">
    <property type="nucleotide sequence ID" value="XM_004030324.1"/>
</dbReference>
<protein>
    <submittedName>
        <fullName evidence="7">Major facilitator superfamily protein, putative</fullName>
        <ecNumber evidence="7">1.6.5.3</ecNumber>
    </submittedName>
</protein>
<evidence type="ECO:0000256" key="2">
    <source>
        <dbReference type="ARBA" id="ARBA00022448"/>
    </source>
</evidence>
<dbReference type="GeneID" id="14905230"/>
<dbReference type="Proteomes" id="UP000008983">
    <property type="component" value="Unassembled WGS sequence"/>
</dbReference>
<keyword evidence="7" id="KW-0560">Oxidoreductase</keyword>
<feature type="transmembrane region" description="Helical" evidence="6">
    <location>
        <begin position="88"/>
        <end position="108"/>
    </location>
</feature>
<feature type="transmembrane region" description="Helical" evidence="6">
    <location>
        <begin position="268"/>
        <end position="289"/>
    </location>
</feature>
<feature type="transmembrane region" description="Helical" evidence="6">
    <location>
        <begin position="12"/>
        <end position="35"/>
    </location>
</feature>
<sequence>MMHLLSTEPSDLKGYLTLLGGFTMHLACGALYMWGTLNVYITSYFRLVDDPTLSIETGASIFPVMMCCVATGMPLGVRAVKRFRSARLYCYCAGAAATFCIYISSFVLSFYQFILIYGIMFGIITGTMYYIPIYMGSLYFPKKKGLVSGIILMGYGLCSLIFGLTFFSLVNPNNMKPIYDEEHINKYFYGESEEVARNVPKVLRKLCQYYILLFMVAYNQSQSKYQKEISASTTTGGLVPAKKKDDHDNHHYPLPCPRPKIAVKTQQFYVSLLVGILSLGLGLLVNGNYKTIGKKATSDDSFLTICGAFASIANGVSRPLWSSLLDKYSFRNIFSKLLIFEIILAFIYRLAFIHKFIYLVWVFACHTAFGGIMAMFPVLAGQLFGTKVSSLLYGVYWYGFGISNFIQFLMVYNLSKKYSFELIVYIDGIFALLCLGIIRFYNLKTDWSKYYNQAGELIKK</sequence>
<feature type="transmembrane region" description="Helical" evidence="6">
    <location>
        <begin position="333"/>
        <end position="351"/>
    </location>
</feature>
<name>G0R076_ICHMU</name>
<evidence type="ECO:0000256" key="5">
    <source>
        <dbReference type="ARBA" id="ARBA00023136"/>
    </source>
</evidence>
<reference evidence="7 8" key="1">
    <citation type="submission" date="2011-07" db="EMBL/GenBank/DDBJ databases">
        <authorList>
            <person name="Coyne R."/>
            <person name="Brami D."/>
            <person name="Johnson J."/>
            <person name="Hostetler J."/>
            <person name="Hannick L."/>
            <person name="Clark T."/>
            <person name="Cassidy-Hanley D."/>
            <person name="Inman J."/>
        </authorList>
    </citation>
    <scope>NUCLEOTIDE SEQUENCE [LARGE SCALE GENOMIC DNA]</scope>
    <source>
        <strain evidence="7 8">G5</strain>
    </source>
</reference>
<feature type="transmembrane region" description="Helical" evidence="6">
    <location>
        <begin position="114"/>
        <end position="134"/>
    </location>
</feature>
<proteinExistence type="predicted"/>
<evidence type="ECO:0000256" key="1">
    <source>
        <dbReference type="ARBA" id="ARBA00004141"/>
    </source>
</evidence>
<keyword evidence="3 6" id="KW-0812">Transmembrane</keyword>
<dbReference type="AlphaFoldDB" id="G0R076"/>
<dbReference type="InterPro" id="IPR036259">
    <property type="entry name" value="MFS_trans_sf"/>
</dbReference>
<gene>
    <name evidence="7" type="ORF">IMG5_162390</name>
</gene>
<comment type="subcellular location">
    <subcellularLocation>
        <location evidence="1">Membrane</location>
        <topology evidence="1">Multi-pass membrane protein</topology>
    </subcellularLocation>
</comment>
<dbReference type="Gene3D" id="1.20.1250.20">
    <property type="entry name" value="MFS general substrate transporter like domains"/>
    <property type="match status" value="2"/>
</dbReference>
<feature type="transmembrane region" description="Helical" evidence="6">
    <location>
        <begin position="395"/>
        <end position="415"/>
    </location>
</feature>
<organism evidence="7 8">
    <name type="scientific">Ichthyophthirius multifiliis</name>
    <name type="common">White spot disease agent</name>
    <name type="synonym">Ich</name>
    <dbReference type="NCBI Taxonomy" id="5932"/>
    <lineage>
        <taxon>Eukaryota</taxon>
        <taxon>Sar</taxon>
        <taxon>Alveolata</taxon>
        <taxon>Ciliophora</taxon>
        <taxon>Intramacronucleata</taxon>
        <taxon>Oligohymenophorea</taxon>
        <taxon>Hymenostomatida</taxon>
        <taxon>Ophryoglenina</taxon>
        <taxon>Ichthyophthirius</taxon>
    </lineage>
</organism>
<feature type="transmembrane region" description="Helical" evidence="6">
    <location>
        <begin position="146"/>
        <end position="170"/>
    </location>
</feature>
<dbReference type="PANTHER" id="PTHR43385">
    <property type="entry name" value="RIBOFLAVIN TRANSPORTER RIBJ"/>
    <property type="match status" value="1"/>
</dbReference>
<dbReference type="InterPro" id="IPR052983">
    <property type="entry name" value="MFS_Riboflavin_Transporter"/>
</dbReference>
<dbReference type="EC" id="1.6.5.3" evidence="7"/>
<dbReference type="GO" id="GO:0016020">
    <property type="term" value="C:membrane"/>
    <property type="evidence" value="ECO:0007669"/>
    <property type="project" value="UniProtKB-SubCell"/>
</dbReference>